<dbReference type="EC" id="2.4.1.-" evidence="11"/>
<dbReference type="InterPro" id="IPR002659">
    <property type="entry name" value="Glyco_trans_31"/>
</dbReference>
<dbReference type="InterPro" id="IPR029044">
    <property type="entry name" value="Nucleotide-diphossugar_trans"/>
</dbReference>
<dbReference type="FunFam" id="3.90.550.50:FF:000001">
    <property type="entry name" value="Hexosyltransferase"/>
    <property type="match status" value="1"/>
</dbReference>
<dbReference type="Pfam" id="PF01762">
    <property type="entry name" value="Galactosyl_T"/>
    <property type="match status" value="1"/>
</dbReference>
<evidence type="ECO:0000256" key="7">
    <source>
        <dbReference type="ARBA" id="ARBA00022989"/>
    </source>
</evidence>
<keyword evidence="4" id="KW-0808">Transferase</keyword>
<dbReference type="Proteomes" id="UP001497525">
    <property type="component" value="Unassembled WGS sequence"/>
</dbReference>
<dbReference type="GO" id="GO:0000139">
    <property type="term" value="C:Golgi membrane"/>
    <property type="evidence" value="ECO:0007669"/>
    <property type="project" value="UniProtKB-SubCell"/>
</dbReference>
<evidence type="ECO:0000313" key="12">
    <source>
        <dbReference type="EMBL" id="CAL5132288.1"/>
    </source>
</evidence>
<keyword evidence="5 11" id="KW-0812">Transmembrane</keyword>
<evidence type="ECO:0000256" key="8">
    <source>
        <dbReference type="ARBA" id="ARBA00023034"/>
    </source>
</evidence>
<dbReference type="PANTHER" id="PTHR11214">
    <property type="entry name" value="BETA-1,3-N-ACETYLGLUCOSAMINYLTRANSFERASE"/>
    <property type="match status" value="1"/>
</dbReference>
<dbReference type="Gene3D" id="3.90.550.50">
    <property type="match status" value="1"/>
</dbReference>
<keyword evidence="9 11" id="KW-0472">Membrane</keyword>
<dbReference type="GO" id="GO:0016758">
    <property type="term" value="F:hexosyltransferase activity"/>
    <property type="evidence" value="ECO:0007669"/>
    <property type="project" value="InterPro"/>
</dbReference>
<keyword evidence="6 11" id="KW-0735">Signal-anchor</keyword>
<keyword evidence="10" id="KW-0325">Glycoprotein</keyword>
<organism evidence="12 13">
    <name type="scientific">Calicophoron daubneyi</name>
    <name type="common">Rumen fluke</name>
    <name type="synonym">Paramphistomum daubneyi</name>
    <dbReference type="NCBI Taxonomy" id="300641"/>
    <lineage>
        <taxon>Eukaryota</taxon>
        <taxon>Metazoa</taxon>
        <taxon>Spiralia</taxon>
        <taxon>Lophotrochozoa</taxon>
        <taxon>Platyhelminthes</taxon>
        <taxon>Trematoda</taxon>
        <taxon>Digenea</taxon>
        <taxon>Plagiorchiida</taxon>
        <taxon>Pronocephalata</taxon>
        <taxon>Paramphistomoidea</taxon>
        <taxon>Paramphistomidae</taxon>
        <taxon>Calicophoron</taxon>
    </lineage>
</organism>
<proteinExistence type="inferred from homology"/>
<evidence type="ECO:0000256" key="1">
    <source>
        <dbReference type="ARBA" id="ARBA00004323"/>
    </source>
</evidence>
<evidence type="ECO:0000256" key="5">
    <source>
        <dbReference type="ARBA" id="ARBA00022692"/>
    </source>
</evidence>
<comment type="similarity">
    <text evidence="2 11">Belongs to the glycosyltransferase 31 family.</text>
</comment>
<dbReference type="SUPFAM" id="SSF53448">
    <property type="entry name" value="Nucleotide-diphospho-sugar transferases"/>
    <property type="match status" value="1"/>
</dbReference>
<dbReference type="GO" id="GO:0008194">
    <property type="term" value="F:UDP-glycosyltransferase activity"/>
    <property type="evidence" value="ECO:0007669"/>
    <property type="project" value="TreeGrafter"/>
</dbReference>
<gene>
    <name evidence="12" type="ORF">CDAUBV1_LOCUS5127</name>
</gene>
<evidence type="ECO:0000313" key="13">
    <source>
        <dbReference type="Proteomes" id="UP001497525"/>
    </source>
</evidence>
<evidence type="ECO:0000256" key="3">
    <source>
        <dbReference type="ARBA" id="ARBA00022676"/>
    </source>
</evidence>
<reference evidence="12" key="1">
    <citation type="submission" date="2024-06" db="EMBL/GenBank/DDBJ databases">
        <authorList>
            <person name="Liu X."/>
            <person name="Lenzi L."/>
            <person name="Haldenby T S."/>
            <person name="Uol C."/>
        </authorList>
    </citation>
    <scope>NUCLEOTIDE SEQUENCE</scope>
</reference>
<sequence>MTQLRCCRKIPSRALVRLLRQATRLHFIALLFLNACFLSVCYFFVPSHEYRRLVIKREPFVLQLNYTAIRLKRERWHALERLNGSAFRANYRRHCGAVKLIQPRKHGVQPPRGYKFKTSELFGYPSQVDVLEKICRFEQGASVVRGSYKNRNFKLLINPENLCHIPDAEGSLFLLLLIKSAADNFAARNLIRQSWADIRCWSGKTIRHAFLLGITTEDPLLKLIREESLRYEDIIQQEFLDSYHNNTHKVLLGLKWAIAFCPEAKWIVFADDDFLINPKRVISFTQALNSNLQSHIIGGNSAWHAMPFRDLKKNPRWAVSSVIYPYHTYPTYVHAGTFFVNAQMAIKLYIASRFTLYFPFDDVFIGLLMNKIVPAKVQIRYDDGRTRPVHSSAVQSALAASNSQQILQVHFQFSPRKALRL</sequence>
<keyword evidence="7 11" id="KW-1133">Transmembrane helix</keyword>
<dbReference type="GO" id="GO:0006493">
    <property type="term" value="P:protein O-linked glycosylation"/>
    <property type="evidence" value="ECO:0007669"/>
    <property type="project" value="TreeGrafter"/>
</dbReference>
<protein>
    <recommendedName>
        <fullName evidence="11">Hexosyltransferase</fullName>
        <ecNumber evidence="11">2.4.1.-</ecNumber>
    </recommendedName>
</protein>
<evidence type="ECO:0000256" key="10">
    <source>
        <dbReference type="ARBA" id="ARBA00023180"/>
    </source>
</evidence>
<comment type="subcellular location">
    <subcellularLocation>
        <location evidence="1 11">Golgi apparatus membrane</location>
        <topology evidence="1 11">Single-pass type II membrane protein</topology>
    </subcellularLocation>
</comment>
<dbReference type="EMBL" id="CAXLJL010000123">
    <property type="protein sequence ID" value="CAL5132288.1"/>
    <property type="molecule type" value="Genomic_DNA"/>
</dbReference>
<evidence type="ECO:0000256" key="11">
    <source>
        <dbReference type="RuleBase" id="RU363063"/>
    </source>
</evidence>
<comment type="caution">
    <text evidence="12">The sequence shown here is derived from an EMBL/GenBank/DDBJ whole genome shotgun (WGS) entry which is preliminary data.</text>
</comment>
<dbReference type="AlphaFoldDB" id="A0AAV2T789"/>
<name>A0AAV2T789_CALDB</name>
<evidence type="ECO:0000256" key="2">
    <source>
        <dbReference type="ARBA" id="ARBA00008661"/>
    </source>
</evidence>
<evidence type="ECO:0000256" key="6">
    <source>
        <dbReference type="ARBA" id="ARBA00022968"/>
    </source>
</evidence>
<feature type="transmembrane region" description="Helical" evidence="11">
    <location>
        <begin position="25"/>
        <end position="45"/>
    </location>
</feature>
<keyword evidence="3 11" id="KW-0328">Glycosyltransferase</keyword>
<keyword evidence="8 11" id="KW-0333">Golgi apparatus</keyword>
<accession>A0AAV2T789</accession>
<dbReference type="PANTHER" id="PTHR11214:SF349">
    <property type="entry name" value="BETA-1,3-GALACTOSYLTRANSFERASE BRN"/>
    <property type="match status" value="1"/>
</dbReference>
<evidence type="ECO:0000256" key="4">
    <source>
        <dbReference type="ARBA" id="ARBA00022679"/>
    </source>
</evidence>
<evidence type="ECO:0000256" key="9">
    <source>
        <dbReference type="ARBA" id="ARBA00023136"/>
    </source>
</evidence>